<organism evidence="3 4">
    <name type="scientific">Janthinobacterium psychrotolerans</name>
    <dbReference type="NCBI Taxonomy" id="1747903"/>
    <lineage>
        <taxon>Bacteria</taxon>
        <taxon>Pseudomonadati</taxon>
        <taxon>Pseudomonadota</taxon>
        <taxon>Betaproteobacteria</taxon>
        <taxon>Burkholderiales</taxon>
        <taxon>Oxalobacteraceae</taxon>
        <taxon>Janthinobacterium</taxon>
    </lineage>
</organism>
<feature type="transmembrane region" description="Helical" evidence="1">
    <location>
        <begin position="270"/>
        <end position="292"/>
    </location>
</feature>
<dbReference type="OrthoDB" id="9814238at2"/>
<sequence>MSAPPSSRTTALWQLLAAQFLIASIGIFVREGGQDPVTTVFYRCLFGALFLGAWGVVGGHLRGILQERRLVLGAAASGVLLVLSWVSLFAGMARSSISVSTMMFYCYPFVMMVLAALLLGERTRPADWGWTLLAFLGLVCSAHPQRLLASMGSNYQTGIALALLAGVLCGSSLLLSRQVARQRAIAVVFLQCCVGAAMLAGFSSTTVLQAGNHWYWLVGLGIIHSGLAYVLSYSAYRHLAVATIAVLSFGYPLLALLLDFLVYGQRLAPVQLAGVGLIVLGSLGVSLKLSLFKVRRASPASRAPAP</sequence>
<feature type="domain" description="EamA" evidence="2">
    <location>
        <begin position="157"/>
        <end position="286"/>
    </location>
</feature>
<evidence type="ECO:0000313" key="3">
    <source>
        <dbReference type="EMBL" id="OBV38695.1"/>
    </source>
</evidence>
<protein>
    <submittedName>
        <fullName evidence="3">EamA domain-containing membrane protein RarD</fullName>
    </submittedName>
</protein>
<dbReference type="RefSeq" id="WP_065308426.1">
    <property type="nucleotide sequence ID" value="NZ_LOCQ01000056.1"/>
</dbReference>
<feature type="transmembrane region" description="Helical" evidence="1">
    <location>
        <begin position="184"/>
        <end position="202"/>
    </location>
</feature>
<feature type="transmembrane region" description="Helical" evidence="1">
    <location>
        <begin position="102"/>
        <end position="120"/>
    </location>
</feature>
<evidence type="ECO:0000259" key="2">
    <source>
        <dbReference type="Pfam" id="PF00892"/>
    </source>
</evidence>
<reference evidence="3 4" key="1">
    <citation type="submission" date="2016-04" db="EMBL/GenBank/DDBJ databases">
        <title>Draft genome sequence of Janthinobacterium psychrotolerans sp. nov., isolated from freshwater sediments in Denmark.</title>
        <authorList>
            <person name="Gong X."/>
            <person name="Skrivergaard S."/>
            <person name="Korsgaard B.S."/>
            <person name="Schreiber L."/>
            <person name="Marshall I.P."/>
            <person name="Finster K."/>
            <person name="Schramm A."/>
        </authorList>
    </citation>
    <scope>NUCLEOTIDE SEQUENCE [LARGE SCALE GENOMIC DNA]</scope>
    <source>
        <strain evidence="3 4">S3-2</strain>
    </source>
</reference>
<feature type="transmembrane region" description="Helical" evidence="1">
    <location>
        <begin position="40"/>
        <end position="58"/>
    </location>
</feature>
<dbReference type="InterPro" id="IPR000620">
    <property type="entry name" value="EamA_dom"/>
</dbReference>
<dbReference type="EMBL" id="LOCQ01000056">
    <property type="protein sequence ID" value="OBV38695.1"/>
    <property type="molecule type" value="Genomic_DNA"/>
</dbReference>
<keyword evidence="1" id="KW-0472">Membrane</keyword>
<dbReference type="SUPFAM" id="SSF103481">
    <property type="entry name" value="Multidrug resistance efflux transporter EmrE"/>
    <property type="match status" value="2"/>
</dbReference>
<feature type="transmembrane region" description="Helical" evidence="1">
    <location>
        <begin position="12"/>
        <end position="28"/>
    </location>
</feature>
<feature type="transmembrane region" description="Helical" evidence="1">
    <location>
        <begin position="70"/>
        <end position="90"/>
    </location>
</feature>
<keyword evidence="1" id="KW-1133">Transmembrane helix</keyword>
<dbReference type="AlphaFoldDB" id="A0A1A7C1T2"/>
<feature type="transmembrane region" description="Helical" evidence="1">
    <location>
        <begin position="127"/>
        <end position="145"/>
    </location>
</feature>
<dbReference type="PANTHER" id="PTHR22911">
    <property type="entry name" value="ACYL-MALONYL CONDENSING ENZYME-RELATED"/>
    <property type="match status" value="1"/>
</dbReference>
<keyword evidence="4" id="KW-1185">Reference proteome</keyword>
<feature type="transmembrane region" description="Helical" evidence="1">
    <location>
        <begin position="239"/>
        <end position="258"/>
    </location>
</feature>
<evidence type="ECO:0000256" key="1">
    <source>
        <dbReference type="SAM" id="Phobius"/>
    </source>
</evidence>
<name>A0A1A7C1T2_9BURK</name>
<keyword evidence="1" id="KW-0812">Transmembrane</keyword>
<dbReference type="GO" id="GO:0016020">
    <property type="term" value="C:membrane"/>
    <property type="evidence" value="ECO:0007669"/>
    <property type="project" value="InterPro"/>
</dbReference>
<gene>
    <name evidence="3" type="ORF">ASR47_100711</name>
</gene>
<dbReference type="PANTHER" id="PTHR22911:SF102">
    <property type="entry name" value="MEMBRANE PROTEIN"/>
    <property type="match status" value="1"/>
</dbReference>
<dbReference type="InterPro" id="IPR037185">
    <property type="entry name" value="EmrE-like"/>
</dbReference>
<dbReference type="Pfam" id="PF00892">
    <property type="entry name" value="EamA"/>
    <property type="match status" value="2"/>
</dbReference>
<comment type="caution">
    <text evidence="3">The sequence shown here is derived from an EMBL/GenBank/DDBJ whole genome shotgun (WGS) entry which is preliminary data.</text>
</comment>
<feature type="transmembrane region" description="Helical" evidence="1">
    <location>
        <begin position="157"/>
        <end position="175"/>
    </location>
</feature>
<feature type="domain" description="EamA" evidence="2">
    <location>
        <begin position="12"/>
        <end position="140"/>
    </location>
</feature>
<dbReference type="PATRIC" id="fig|1747903.4.peg.2252"/>
<dbReference type="Gene3D" id="1.10.3730.20">
    <property type="match status" value="1"/>
</dbReference>
<dbReference type="Proteomes" id="UP000092713">
    <property type="component" value="Unassembled WGS sequence"/>
</dbReference>
<accession>A0A1A7C1T2</accession>
<evidence type="ECO:0000313" key="4">
    <source>
        <dbReference type="Proteomes" id="UP000092713"/>
    </source>
</evidence>
<feature type="transmembrane region" description="Helical" evidence="1">
    <location>
        <begin position="214"/>
        <end position="232"/>
    </location>
</feature>
<proteinExistence type="predicted"/>
<dbReference type="STRING" id="1747903.ASR47_100711"/>